<evidence type="ECO:0000313" key="2">
    <source>
        <dbReference type="EMBL" id="EER43261.1"/>
    </source>
</evidence>
<sequence length="158" mass="17673">MADAKGNHRTASRIQVVSDIEKENEEASTGSGIGHRQLAPGLRRRRDKDIINVRESRQNRASNQRERLIVSVRGRETHTDIRAVSCSGRPSDKDQKEGMNVSRSGVLTCRPGINRRRKTTANGRQFIIADSQQGEKRNKERPLSIDKKRRSGFLSGGG</sequence>
<evidence type="ECO:0000256" key="1">
    <source>
        <dbReference type="SAM" id="MobiDB-lite"/>
    </source>
</evidence>
<feature type="compositionally biased region" description="Basic and acidic residues" evidence="1">
    <location>
        <begin position="47"/>
        <end position="64"/>
    </location>
</feature>
<gene>
    <name evidence="2" type="ORF">HCDG_03159</name>
</gene>
<dbReference type="VEuPathDB" id="FungiDB:HCDG_03159"/>
<feature type="region of interest" description="Disordered" evidence="1">
    <location>
        <begin position="126"/>
        <end position="158"/>
    </location>
</feature>
<dbReference type="HOGENOM" id="CLU_1668897_0_0_1"/>
<organism evidence="2 3">
    <name type="scientific">Ajellomyces capsulatus (strain H143)</name>
    <name type="common">Darling's disease fungus</name>
    <name type="synonym">Histoplasma capsulatum</name>
    <dbReference type="NCBI Taxonomy" id="544712"/>
    <lineage>
        <taxon>Eukaryota</taxon>
        <taxon>Fungi</taxon>
        <taxon>Dikarya</taxon>
        <taxon>Ascomycota</taxon>
        <taxon>Pezizomycotina</taxon>
        <taxon>Eurotiomycetes</taxon>
        <taxon>Eurotiomycetidae</taxon>
        <taxon>Onygenales</taxon>
        <taxon>Ajellomycetaceae</taxon>
        <taxon>Histoplasma</taxon>
    </lineage>
</organism>
<dbReference type="Proteomes" id="UP000002624">
    <property type="component" value="Unassembled WGS sequence"/>
</dbReference>
<feature type="region of interest" description="Disordered" evidence="1">
    <location>
        <begin position="1"/>
        <end position="64"/>
    </location>
</feature>
<reference evidence="3" key="1">
    <citation type="submission" date="2009-05" db="EMBL/GenBank/DDBJ databases">
        <title>The genome sequence of Ajellomyces capsulatus strain H143.</title>
        <authorList>
            <person name="Champion M."/>
            <person name="Cuomo C.A."/>
            <person name="Ma L.-J."/>
            <person name="Henn M.R."/>
            <person name="Sil A."/>
            <person name="Goldman B."/>
            <person name="Young S.K."/>
            <person name="Kodira C.D."/>
            <person name="Zeng Q."/>
            <person name="Koehrsen M."/>
            <person name="Alvarado L."/>
            <person name="Berlin A.M."/>
            <person name="Borenstein D."/>
            <person name="Chen Z."/>
            <person name="Engels R."/>
            <person name="Freedman E."/>
            <person name="Gellesch M."/>
            <person name="Goldberg J."/>
            <person name="Griggs A."/>
            <person name="Gujja S."/>
            <person name="Heiman D.I."/>
            <person name="Hepburn T.A."/>
            <person name="Howarth C."/>
            <person name="Jen D."/>
            <person name="Larson L."/>
            <person name="Lewis B."/>
            <person name="Mehta T."/>
            <person name="Park D."/>
            <person name="Pearson M."/>
            <person name="Roberts A."/>
            <person name="Saif S."/>
            <person name="Shea T.D."/>
            <person name="Shenoy N."/>
            <person name="Sisk P."/>
            <person name="Stolte C."/>
            <person name="Sykes S."/>
            <person name="Walk T."/>
            <person name="White J."/>
            <person name="Yandava C."/>
            <person name="Klein B."/>
            <person name="McEwen J.G."/>
            <person name="Puccia R."/>
            <person name="Goldman G.H."/>
            <person name="Felipe M.S."/>
            <person name="Nino-Vega G."/>
            <person name="San-Blas G."/>
            <person name="Taylor J.W."/>
            <person name="Mendoza L."/>
            <person name="Galagan J.E."/>
            <person name="Nusbaum C."/>
            <person name="Birren B.W."/>
        </authorList>
    </citation>
    <scope>NUCLEOTIDE SEQUENCE [LARGE SCALE GENOMIC DNA]</scope>
    <source>
        <strain evidence="3">H143</strain>
    </source>
</reference>
<protein>
    <submittedName>
        <fullName evidence="2">Uncharacterized protein</fullName>
    </submittedName>
</protein>
<proteinExistence type="predicted"/>
<feature type="compositionally biased region" description="Basic and acidic residues" evidence="1">
    <location>
        <begin position="133"/>
        <end position="146"/>
    </location>
</feature>
<dbReference type="AlphaFoldDB" id="C6HAC8"/>
<accession>C6HAC8</accession>
<name>C6HAC8_AJECH</name>
<dbReference type="EMBL" id="GG692421">
    <property type="protein sequence ID" value="EER43261.1"/>
    <property type="molecule type" value="Genomic_DNA"/>
</dbReference>
<evidence type="ECO:0000313" key="3">
    <source>
        <dbReference type="Proteomes" id="UP000002624"/>
    </source>
</evidence>